<feature type="region of interest" description="Disordered" evidence="1">
    <location>
        <begin position="1"/>
        <end position="31"/>
    </location>
</feature>
<organism evidence="3 4">
    <name type="scientific">Candidatus Taylorbacteria bacterium RIFCSPHIGHO2_02_FULL_45_35</name>
    <dbReference type="NCBI Taxonomy" id="1802311"/>
    <lineage>
        <taxon>Bacteria</taxon>
        <taxon>Candidatus Tayloriibacteriota</taxon>
    </lineage>
</organism>
<dbReference type="Proteomes" id="UP000177943">
    <property type="component" value="Unassembled WGS sequence"/>
</dbReference>
<sequence length="412" mass="45784">MEPQDNFPLDVNQQNMPPISPIRESISQPAPQKSQRRFLRLSLLVVGSLVIAGGVYAFFSVYSQQAAPQETSQLPIGQATNDQNSTIASTTSNIPADWKTCLNSKYGYQIKYPSNWNVYKPSHGETKQSSCEEGSAIISLSFNLYDTSAPNLTIDVSDPIRLKGTIYEGSTSLEDYFTRNSSLPRGIIYKTGLDREPLVWTGNGNFLSFHDGSVFIFRFRNIGDIQQGEILSSFRFDQPKSATQDSSIANNQTSGSKIYWYQQSVPGFEIEYPVTWSVINPPPKCVSSRCNAGFLQAVDGSGVVMSVESVSAEYVNQTLNQFLDRKDKTGQTVYGGSPSKTVLSEREISLDGTNAIQRIEMWNATGFKTVITYVKKSSLVYEFQLKVGSPGNYSVENLNNYNQILSTFKFTK</sequence>
<evidence type="ECO:0000313" key="3">
    <source>
        <dbReference type="EMBL" id="OHA25668.1"/>
    </source>
</evidence>
<comment type="caution">
    <text evidence="3">The sequence shown here is derived from an EMBL/GenBank/DDBJ whole genome shotgun (WGS) entry which is preliminary data.</text>
</comment>
<evidence type="ECO:0000256" key="2">
    <source>
        <dbReference type="SAM" id="Phobius"/>
    </source>
</evidence>
<reference evidence="3 4" key="1">
    <citation type="journal article" date="2016" name="Nat. Commun.">
        <title>Thousands of microbial genomes shed light on interconnected biogeochemical processes in an aquifer system.</title>
        <authorList>
            <person name="Anantharaman K."/>
            <person name="Brown C.T."/>
            <person name="Hug L.A."/>
            <person name="Sharon I."/>
            <person name="Castelle C.J."/>
            <person name="Probst A.J."/>
            <person name="Thomas B.C."/>
            <person name="Singh A."/>
            <person name="Wilkins M.J."/>
            <person name="Karaoz U."/>
            <person name="Brodie E.L."/>
            <person name="Williams K.H."/>
            <person name="Hubbard S.S."/>
            <person name="Banfield J.F."/>
        </authorList>
    </citation>
    <scope>NUCLEOTIDE SEQUENCE [LARGE SCALE GENOMIC DNA]</scope>
</reference>
<protein>
    <submittedName>
        <fullName evidence="3">Uncharacterized protein</fullName>
    </submittedName>
</protein>
<dbReference type="AlphaFoldDB" id="A0A1G2MP76"/>
<keyword evidence="2" id="KW-1133">Transmembrane helix</keyword>
<proteinExistence type="predicted"/>
<evidence type="ECO:0000313" key="4">
    <source>
        <dbReference type="Proteomes" id="UP000177943"/>
    </source>
</evidence>
<evidence type="ECO:0000256" key="1">
    <source>
        <dbReference type="SAM" id="MobiDB-lite"/>
    </source>
</evidence>
<feature type="transmembrane region" description="Helical" evidence="2">
    <location>
        <begin position="38"/>
        <end position="59"/>
    </location>
</feature>
<keyword evidence="2" id="KW-0472">Membrane</keyword>
<dbReference type="EMBL" id="MHRP01000048">
    <property type="protein sequence ID" value="OHA25668.1"/>
    <property type="molecule type" value="Genomic_DNA"/>
</dbReference>
<gene>
    <name evidence="3" type="ORF">A3D56_04055</name>
</gene>
<accession>A0A1G2MP76</accession>
<keyword evidence="2" id="KW-0812">Transmembrane</keyword>
<name>A0A1G2MP76_9BACT</name>